<reference evidence="2" key="1">
    <citation type="journal article" date="2018" name="Genome Announc.">
        <title>Ignatzschineria cameli sp. nov., isolated from necrotic foot tissue of dromedaries (Camelus dromedarius) and associated maggots (Wohlfahrtia species) in Dubai.</title>
        <authorList>
            <person name="Tsang C.C."/>
            <person name="Tang J.Y."/>
            <person name="Fong J.Y."/>
            <person name="Kinne J."/>
            <person name="Lee H.H."/>
            <person name="Joseph M."/>
            <person name="Jose S."/>
            <person name="Schuster R.K."/>
            <person name="Tang Y."/>
            <person name="Sivakumar S."/>
            <person name="Chen J.H."/>
            <person name="Teng J.L."/>
            <person name="Lau S.K."/>
            <person name="Wernery U."/>
            <person name="Woo P.C."/>
        </authorList>
    </citation>
    <scope>NUCLEOTIDE SEQUENCE</scope>
    <source>
        <strain evidence="2">UAE-HKU57</strain>
        <strain evidence="3">UAE-HKU58</strain>
    </source>
</reference>
<organism evidence="2 4">
    <name type="scientific">Ignatzschineria cameli</name>
    <dbReference type="NCBI Taxonomy" id="2182793"/>
    <lineage>
        <taxon>Bacteria</taxon>
        <taxon>Pseudomonadati</taxon>
        <taxon>Pseudomonadota</taxon>
        <taxon>Gammaproteobacteria</taxon>
        <taxon>Cardiobacteriales</taxon>
        <taxon>Ignatzschineriaceae</taxon>
        <taxon>Ignatzschineria</taxon>
    </lineage>
</organism>
<reference evidence="4 5" key="2">
    <citation type="submission" date="2018-05" db="EMBL/GenBank/DDBJ databases">
        <title>Ignatzschineria dubaiensis sp. nov., isolated from necrotic foot tissues of dromedaries (Camelus dromedarius) and associated maggots in Dubai, United Arab Emirates.</title>
        <authorList>
            <person name="Tsang C.C."/>
            <person name="Tang J.Y.M."/>
            <person name="Fong J.Y.H."/>
            <person name="Kinne J."/>
            <person name="Lee H.H."/>
            <person name="Joseph M."/>
            <person name="Jose S."/>
            <person name="Schuster R.K."/>
            <person name="Tang Y."/>
            <person name="Sivakumar S."/>
            <person name="Chen J.H.K."/>
            <person name="Teng J.L.L."/>
            <person name="Lau S.K.P."/>
            <person name="Wernery U."/>
            <person name="Woo P.C.Y."/>
        </authorList>
    </citation>
    <scope>NUCLEOTIDE SEQUENCE [LARGE SCALE GENOMIC DNA]</scope>
    <source>
        <strain evidence="4">UAE-HKU57</strain>
        <strain evidence="5">UAE-HKU58</strain>
    </source>
</reference>
<dbReference type="AlphaFoldDB" id="A0A2U2AR39"/>
<evidence type="ECO:0000256" key="1">
    <source>
        <dbReference type="SAM" id="Coils"/>
    </source>
</evidence>
<dbReference type="EMBL" id="QEWV01000004">
    <property type="protein sequence ID" value="PWD92505.1"/>
    <property type="molecule type" value="Genomic_DNA"/>
</dbReference>
<protein>
    <submittedName>
        <fullName evidence="2">Uncharacterized protein</fullName>
    </submittedName>
</protein>
<accession>A0A2U2AR39</accession>
<keyword evidence="5" id="KW-1185">Reference proteome</keyword>
<dbReference type="Proteomes" id="UP000245217">
    <property type="component" value="Unassembled WGS sequence"/>
</dbReference>
<dbReference type="EMBL" id="QEWW01000003">
    <property type="protein sequence ID" value="PWD86345.1"/>
    <property type="molecule type" value="Genomic_DNA"/>
</dbReference>
<evidence type="ECO:0000313" key="2">
    <source>
        <dbReference type="EMBL" id="PWD86345.1"/>
    </source>
</evidence>
<feature type="coiled-coil region" evidence="1">
    <location>
        <begin position="324"/>
        <end position="351"/>
    </location>
</feature>
<evidence type="ECO:0000313" key="3">
    <source>
        <dbReference type="EMBL" id="PWD92505.1"/>
    </source>
</evidence>
<keyword evidence="1" id="KW-0175">Coiled coil</keyword>
<evidence type="ECO:0000313" key="4">
    <source>
        <dbReference type="Proteomes" id="UP000245059"/>
    </source>
</evidence>
<sequence length="453" mass="52672">MIRIANISVRNLYCELNIATKEYNPFKTNLLSRELFMKKVWLLALPLIIAGCGEDSARIETVKNSFMDDERTIQVGKILDNRKICQTTDWSSATDNLSRDLVVYECQFIDTSKEFKARRDALLSSLKRSLQEELTAAKNIAGNLQNSAEQRFDAKIKKIDEVTLAAEEQLRILNENPLVSPTDLGFNSYAIDGLSGIEYHISMLESLIEKFQQFREDLPPPNPNDFKYPLDYQNNLSMWKSIRSSRVENFRHNLIRSDLPSSLSNNLILPLYLTNDTRFHGAPLSDIYLQEADFDVIKANLPKIEAELQSQIKDLLVARYELVSNLLTEGIAQLKQERKNLLANRPDLSDILPRNEYQRYEAARNEEARLRAILDNFDNYTADYYKDFQYQNIKETLVWVVNDRKEVFFLEGVVEGDRNRSNDTLFEYQNYFYILNNYENNNVIDYLQLSNEP</sequence>
<evidence type="ECO:0000313" key="5">
    <source>
        <dbReference type="Proteomes" id="UP000245217"/>
    </source>
</evidence>
<name>A0A2U2AR39_9GAMM</name>
<gene>
    <name evidence="2" type="ORF">DC077_06300</name>
    <name evidence="3" type="ORF">DC078_05625</name>
</gene>
<dbReference type="Proteomes" id="UP000245059">
    <property type="component" value="Unassembled WGS sequence"/>
</dbReference>
<proteinExistence type="predicted"/>
<comment type="caution">
    <text evidence="2">The sequence shown here is derived from an EMBL/GenBank/DDBJ whole genome shotgun (WGS) entry which is preliminary data.</text>
</comment>